<dbReference type="EMBL" id="MGJP01000044">
    <property type="protein sequence ID" value="OGN09100.1"/>
    <property type="molecule type" value="Genomic_DNA"/>
</dbReference>
<proteinExistence type="predicted"/>
<dbReference type="AlphaFoldDB" id="A0A1F8F994"/>
<evidence type="ECO:0000313" key="1">
    <source>
        <dbReference type="EMBL" id="OGN09100.1"/>
    </source>
</evidence>
<sequence>MRRAQSGKIPRLGKRNRNGFVQKHGVRSNLLDKCLNVLKIVALRQFFGFALQNIKHSQMCLNFGVPVKKAFSRNLDSLDRIDKVIQKEVQNAITNAEDRAKNLVHT</sequence>
<protein>
    <submittedName>
        <fullName evidence="1">Uncharacterized protein</fullName>
    </submittedName>
</protein>
<dbReference type="Proteomes" id="UP000177167">
    <property type="component" value="Unassembled WGS sequence"/>
</dbReference>
<organism evidence="1 2">
    <name type="scientific">Candidatus Yanofskybacteria bacterium RIFCSPHIGHO2_02_FULL_41_11</name>
    <dbReference type="NCBI Taxonomy" id="1802675"/>
    <lineage>
        <taxon>Bacteria</taxon>
        <taxon>Candidatus Yanofskyibacteriota</taxon>
    </lineage>
</organism>
<evidence type="ECO:0000313" key="2">
    <source>
        <dbReference type="Proteomes" id="UP000177167"/>
    </source>
</evidence>
<accession>A0A1F8F994</accession>
<name>A0A1F8F994_9BACT</name>
<comment type="caution">
    <text evidence="1">The sequence shown here is derived from an EMBL/GenBank/DDBJ whole genome shotgun (WGS) entry which is preliminary data.</text>
</comment>
<reference evidence="1 2" key="1">
    <citation type="journal article" date="2016" name="Nat. Commun.">
        <title>Thousands of microbial genomes shed light on interconnected biogeochemical processes in an aquifer system.</title>
        <authorList>
            <person name="Anantharaman K."/>
            <person name="Brown C.T."/>
            <person name="Hug L.A."/>
            <person name="Sharon I."/>
            <person name="Castelle C.J."/>
            <person name="Probst A.J."/>
            <person name="Thomas B.C."/>
            <person name="Singh A."/>
            <person name="Wilkins M.J."/>
            <person name="Karaoz U."/>
            <person name="Brodie E.L."/>
            <person name="Williams K.H."/>
            <person name="Hubbard S.S."/>
            <person name="Banfield J.F."/>
        </authorList>
    </citation>
    <scope>NUCLEOTIDE SEQUENCE [LARGE SCALE GENOMIC DNA]</scope>
</reference>
<gene>
    <name evidence="1" type="ORF">A3J46_05085</name>
</gene>